<dbReference type="OrthoDB" id="2020707at2759"/>
<evidence type="ECO:0000313" key="4">
    <source>
        <dbReference type="Proteomes" id="UP000593562"/>
    </source>
</evidence>
<sequence length="307" mass="35308">MSHTFEIGDDAEIARSDTIDIVKITWMSKSRLWVHNLTQSKNHQEVPAKTLRPVPPDDGDCLFDVGAEVDVKIEEGWFRGVITRVLEKKSYMVRLNSCDQQSGFSRSDIRLHRDWIDGTWVIPRTKEYPCKGMVNFTKGMPVEVSIDEVGFEGSWYAATILKEVGDRKFLIKYQTLRNDDDTDYLTDELDVCQIRPVPPEVFLLDGYSPCEVVDAYVNEGWWEGQVLKVLSDAKYKVSFTLDEELVIKHSHLRPHQDWIDGKWVTAPSLKNADSSKNKLKRKRRTTGPFVNEHDEEIHCKSGTSRDS</sequence>
<feature type="region of interest" description="Disordered" evidence="1">
    <location>
        <begin position="272"/>
        <end position="307"/>
    </location>
</feature>
<feature type="domain" description="Agenet" evidence="2">
    <location>
        <begin position="205"/>
        <end position="260"/>
    </location>
</feature>
<reference evidence="3 4" key="1">
    <citation type="journal article" date="2020" name="Nat. Commun.">
        <title>Genome of Tripterygium wilfordii and identification of cytochrome P450 involved in triptolide biosynthesis.</title>
        <authorList>
            <person name="Tu L."/>
            <person name="Su P."/>
            <person name="Zhang Z."/>
            <person name="Gao L."/>
            <person name="Wang J."/>
            <person name="Hu T."/>
            <person name="Zhou J."/>
            <person name="Zhang Y."/>
            <person name="Zhao Y."/>
            <person name="Liu Y."/>
            <person name="Song Y."/>
            <person name="Tong Y."/>
            <person name="Lu Y."/>
            <person name="Yang J."/>
            <person name="Xu C."/>
            <person name="Jia M."/>
            <person name="Peters R.J."/>
            <person name="Huang L."/>
            <person name="Gao W."/>
        </authorList>
    </citation>
    <scope>NUCLEOTIDE SEQUENCE [LARGE SCALE GENOMIC DNA]</scope>
    <source>
        <strain evidence="4">cv. XIE 37</strain>
        <tissue evidence="3">Leaf</tissue>
    </source>
</reference>
<organism evidence="3 4">
    <name type="scientific">Tripterygium wilfordii</name>
    <name type="common">Thunder God vine</name>
    <dbReference type="NCBI Taxonomy" id="458696"/>
    <lineage>
        <taxon>Eukaryota</taxon>
        <taxon>Viridiplantae</taxon>
        <taxon>Streptophyta</taxon>
        <taxon>Embryophyta</taxon>
        <taxon>Tracheophyta</taxon>
        <taxon>Spermatophyta</taxon>
        <taxon>Magnoliopsida</taxon>
        <taxon>eudicotyledons</taxon>
        <taxon>Gunneridae</taxon>
        <taxon>Pentapetalae</taxon>
        <taxon>rosids</taxon>
        <taxon>fabids</taxon>
        <taxon>Celastrales</taxon>
        <taxon>Celastraceae</taxon>
        <taxon>Tripterygium</taxon>
    </lineage>
</organism>
<evidence type="ECO:0000259" key="2">
    <source>
        <dbReference type="SMART" id="SM00743"/>
    </source>
</evidence>
<gene>
    <name evidence="3" type="ORF">HS088_TW22G01332</name>
</gene>
<keyword evidence="4" id="KW-1185">Reference proteome</keyword>
<feature type="compositionally biased region" description="Basic and acidic residues" evidence="1">
    <location>
        <begin position="291"/>
        <end position="307"/>
    </location>
</feature>
<dbReference type="InterPro" id="IPR008395">
    <property type="entry name" value="Agenet-like_dom"/>
</dbReference>
<evidence type="ECO:0000313" key="3">
    <source>
        <dbReference type="EMBL" id="KAF5727636.1"/>
    </source>
</evidence>
<dbReference type="AlphaFoldDB" id="A0A7J7C1J1"/>
<dbReference type="Pfam" id="PF05641">
    <property type="entry name" value="Agenet"/>
    <property type="match status" value="3"/>
</dbReference>
<feature type="domain" description="Agenet" evidence="2">
    <location>
        <begin position="134"/>
        <end position="202"/>
    </location>
</feature>
<name>A0A7J7C1J1_TRIWF</name>
<accession>A0A7J7C1J1</accession>
<dbReference type="InParanoid" id="A0A7J7C1J1"/>
<dbReference type="Proteomes" id="UP000593562">
    <property type="component" value="Unassembled WGS sequence"/>
</dbReference>
<dbReference type="PANTHER" id="PTHR31917">
    <property type="entry name" value="AGENET DOMAIN-CONTAINING PROTEIN-RELATED"/>
    <property type="match status" value="1"/>
</dbReference>
<dbReference type="CDD" id="cd20405">
    <property type="entry name" value="Tudor_Agenet_AtDUF_rpt1_3"/>
    <property type="match status" value="1"/>
</dbReference>
<dbReference type="SMART" id="SM00743">
    <property type="entry name" value="Agenet"/>
    <property type="match status" value="3"/>
</dbReference>
<dbReference type="PANTHER" id="PTHR31917:SF147">
    <property type="entry name" value="AGENET DOMAIN-CONTAINING PROTEIN"/>
    <property type="match status" value="1"/>
</dbReference>
<dbReference type="CDD" id="cd20406">
    <property type="entry name" value="Tudor_Agenet_AtDUF_rpt2_4"/>
    <property type="match status" value="1"/>
</dbReference>
<comment type="caution">
    <text evidence="3">The sequence shown here is derived from an EMBL/GenBank/DDBJ whole genome shotgun (WGS) entry which is preliminary data.</text>
</comment>
<protein>
    <recommendedName>
        <fullName evidence="2">Agenet domain-containing protein</fullName>
    </recommendedName>
</protein>
<evidence type="ECO:0000256" key="1">
    <source>
        <dbReference type="SAM" id="MobiDB-lite"/>
    </source>
</evidence>
<feature type="domain" description="Agenet" evidence="2">
    <location>
        <begin position="63"/>
        <end position="117"/>
    </location>
</feature>
<dbReference type="InterPro" id="IPR014002">
    <property type="entry name" value="Agenet_dom_plant"/>
</dbReference>
<dbReference type="EMBL" id="JAAARO010000022">
    <property type="protein sequence ID" value="KAF5727636.1"/>
    <property type="molecule type" value="Genomic_DNA"/>
</dbReference>
<proteinExistence type="predicted"/>